<dbReference type="GO" id="GO:0004497">
    <property type="term" value="F:monooxygenase activity"/>
    <property type="evidence" value="ECO:0007669"/>
    <property type="project" value="UniProtKB-KW"/>
</dbReference>
<evidence type="ECO:0000256" key="4">
    <source>
        <dbReference type="ARBA" id="ARBA00023004"/>
    </source>
</evidence>
<dbReference type="InterPro" id="IPR050364">
    <property type="entry name" value="Cytochrome_P450_fung"/>
</dbReference>
<dbReference type="PANTHER" id="PTHR46300:SF2">
    <property type="entry name" value="CYTOCHROME P450 MONOOXYGENASE ALNH-RELATED"/>
    <property type="match status" value="1"/>
</dbReference>
<keyword evidence="2" id="KW-0479">Metal-binding</keyword>
<evidence type="ECO:0000256" key="1">
    <source>
        <dbReference type="ARBA" id="ARBA00010617"/>
    </source>
</evidence>
<dbReference type="InterPro" id="IPR001128">
    <property type="entry name" value="Cyt_P450"/>
</dbReference>
<dbReference type="Gene3D" id="1.10.630.10">
    <property type="entry name" value="Cytochrome P450"/>
    <property type="match status" value="2"/>
</dbReference>
<dbReference type="PRINTS" id="PR00385">
    <property type="entry name" value="P450"/>
</dbReference>
<dbReference type="AlphaFoldDB" id="R8B9D3"/>
<keyword evidence="3" id="KW-0560">Oxidoreductase</keyword>
<evidence type="ECO:0000313" key="7">
    <source>
        <dbReference type="Proteomes" id="UP000014074"/>
    </source>
</evidence>
<dbReference type="GeneID" id="19329474"/>
<dbReference type="OrthoDB" id="1055148at2759"/>
<dbReference type="GO" id="GO:0016705">
    <property type="term" value="F:oxidoreductase activity, acting on paired donors, with incorporation or reduction of molecular oxygen"/>
    <property type="evidence" value="ECO:0007669"/>
    <property type="project" value="InterPro"/>
</dbReference>
<evidence type="ECO:0000313" key="6">
    <source>
        <dbReference type="EMBL" id="EON95909.1"/>
    </source>
</evidence>
<sequence>MPKEKAHLQFQKWSEENGPVYSLVLGMKVMVVLSSDQAIKDLLDKRSGIYSSRPEMYLGQIISGGYRVLLMPCFCVDLIKAEEEQGFSEGIAGYTSGSLLEAGSDTTAATLIGFVQALLIFPEVMTAAQAEIDRVCGERLPELDDLPNLPYIRGCIKESMRWMPTDILGVPHAVIRDDEYMGYKIPKGSTMVYNVWAVQMDPKRHANPERFDPSRWLEDTQTSAEAATNADATKRDHFVFGAGRRLCQGMHIADRSLFLAMSRLLWGFEFHRAVDDATGEEIVPAMHDLTEGLFVLPKPFQAKVVPRSEAKAARIRAEWAEMTELLDDEMQWKALPKGMIWDDDAALVGVEA</sequence>
<keyword evidence="7" id="KW-1185">Reference proteome</keyword>
<evidence type="ECO:0000256" key="2">
    <source>
        <dbReference type="ARBA" id="ARBA00022723"/>
    </source>
</evidence>
<evidence type="ECO:0000256" key="3">
    <source>
        <dbReference type="ARBA" id="ARBA00023002"/>
    </source>
</evidence>
<evidence type="ECO:0000256" key="5">
    <source>
        <dbReference type="ARBA" id="ARBA00023033"/>
    </source>
</evidence>
<gene>
    <name evidence="6" type="ORF">UCRPA7_8606</name>
</gene>
<name>R8B9D3_PHAM7</name>
<dbReference type="RefSeq" id="XP_007919309.1">
    <property type="nucleotide sequence ID" value="XM_007921118.1"/>
</dbReference>
<dbReference type="GO" id="GO:0005506">
    <property type="term" value="F:iron ion binding"/>
    <property type="evidence" value="ECO:0007669"/>
    <property type="project" value="InterPro"/>
</dbReference>
<reference evidence="7" key="1">
    <citation type="journal article" date="2013" name="Genome Announc.">
        <title>Draft genome sequence of the ascomycete Phaeoacremonium aleophilum strain UCR-PA7, a causal agent of the esca disease complex in grapevines.</title>
        <authorList>
            <person name="Blanco-Ulate B."/>
            <person name="Rolshausen P."/>
            <person name="Cantu D."/>
        </authorList>
    </citation>
    <scope>NUCLEOTIDE SEQUENCE [LARGE SCALE GENOMIC DNA]</scope>
    <source>
        <strain evidence="7">UCR-PA7</strain>
    </source>
</reference>
<dbReference type="PANTHER" id="PTHR46300">
    <property type="entry name" value="P450, PUTATIVE (EUROFUNG)-RELATED-RELATED"/>
    <property type="match status" value="1"/>
</dbReference>
<proteinExistence type="inferred from homology"/>
<organism evidence="6 7">
    <name type="scientific">Phaeoacremonium minimum (strain UCR-PA7)</name>
    <name type="common">Esca disease fungus</name>
    <name type="synonym">Togninia minima</name>
    <dbReference type="NCBI Taxonomy" id="1286976"/>
    <lineage>
        <taxon>Eukaryota</taxon>
        <taxon>Fungi</taxon>
        <taxon>Dikarya</taxon>
        <taxon>Ascomycota</taxon>
        <taxon>Pezizomycotina</taxon>
        <taxon>Sordariomycetes</taxon>
        <taxon>Sordariomycetidae</taxon>
        <taxon>Togniniales</taxon>
        <taxon>Togniniaceae</taxon>
        <taxon>Phaeoacremonium</taxon>
    </lineage>
</organism>
<dbReference type="Pfam" id="PF00067">
    <property type="entry name" value="p450"/>
    <property type="match status" value="1"/>
</dbReference>
<dbReference type="InterPro" id="IPR036396">
    <property type="entry name" value="Cyt_P450_sf"/>
</dbReference>
<dbReference type="Proteomes" id="UP000014074">
    <property type="component" value="Unassembled WGS sequence"/>
</dbReference>
<dbReference type="EMBL" id="KB933369">
    <property type="protein sequence ID" value="EON95909.1"/>
    <property type="molecule type" value="Genomic_DNA"/>
</dbReference>
<accession>R8B9D3</accession>
<dbReference type="GO" id="GO:0020037">
    <property type="term" value="F:heme binding"/>
    <property type="evidence" value="ECO:0007669"/>
    <property type="project" value="InterPro"/>
</dbReference>
<keyword evidence="4" id="KW-0408">Iron</keyword>
<protein>
    <submittedName>
        <fullName evidence="6">Putative cytochrome p450 protein</fullName>
    </submittedName>
</protein>
<comment type="similarity">
    <text evidence="1">Belongs to the cytochrome P450 family.</text>
</comment>
<keyword evidence="5" id="KW-0503">Monooxygenase</keyword>
<dbReference type="SUPFAM" id="SSF48264">
    <property type="entry name" value="Cytochrome P450"/>
    <property type="match status" value="2"/>
</dbReference>
<dbReference type="HOGENOM" id="CLU_001570_2_0_1"/>
<dbReference type="KEGG" id="tmn:UCRPA7_8606"/>
<dbReference type="eggNOG" id="KOG0156">
    <property type="taxonomic scope" value="Eukaryota"/>
</dbReference>